<evidence type="ECO:0000256" key="1">
    <source>
        <dbReference type="ARBA" id="ARBA00001770"/>
    </source>
</evidence>
<dbReference type="Pfam" id="PF01470">
    <property type="entry name" value="Peptidase_C15"/>
    <property type="match status" value="1"/>
</dbReference>
<keyword evidence="7 10" id="KW-0378">Hydrolase</keyword>
<dbReference type="PANTHER" id="PTHR23402">
    <property type="entry name" value="PROTEASE FAMILY C15 PYROGLUTAMYL-PEPTIDASE I-RELATED"/>
    <property type="match status" value="1"/>
</dbReference>
<dbReference type="NCBIfam" id="NF009676">
    <property type="entry name" value="PRK13197.1"/>
    <property type="match status" value="1"/>
</dbReference>
<evidence type="ECO:0000256" key="3">
    <source>
        <dbReference type="ARBA" id="ARBA00004496"/>
    </source>
</evidence>
<dbReference type="CDD" id="cd00501">
    <property type="entry name" value="Peptidase_C15"/>
    <property type="match status" value="1"/>
</dbReference>
<dbReference type="InterPro" id="IPR033693">
    <property type="entry name" value="PGPEP1_Glu_AS"/>
</dbReference>
<dbReference type="RefSeq" id="WP_054754234.1">
    <property type="nucleotide sequence ID" value="NZ_JBHUMZ010000049.1"/>
</dbReference>
<evidence type="ECO:0000313" key="11">
    <source>
        <dbReference type="Proteomes" id="UP001597452"/>
    </source>
</evidence>
<comment type="similarity">
    <text evidence="4">Belongs to the peptidase C15 family.</text>
</comment>
<keyword evidence="5" id="KW-0963">Cytoplasm</keyword>
<accession>A0ABW5QDG4</accession>
<reference evidence="11" key="1">
    <citation type="journal article" date="2019" name="Int. J. Syst. Evol. Microbiol.">
        <title>The Global Catalogue of Microorganisms (GCM) 10K type strain sequencing project: providing services to taxonomists for standard genome sequencing and annotation.</title>
        <authorList>
            <consortium name="The Broad Institute Genomics Platform"/>
            <consortium name="The Broad Institute Genome Sequencing Center for Infectious Disease"/>
            <person name="Wu L."/>
            <person name="Ma J."/>
        </authorList>
    </citation>
    <scope>NUCLEOTIDE SEQUENCE [LARGE SCALE GENOMIC DNA]</scope>
    <source>
        <strain evidence="11">TISTR 1571</strain>
    </source>
</reference>
<feature type="active site" evidence="9">
    <location>
        <position position="80"/>
    </location>
</feature>
<evidence type="ECO:0000256" key="7">
    <source>
        <dbReference type="ARBA" id="ARBA00022801"/>
    </source>
</evidence>
<dbReference type="PRINTS" id="PR00706">
    <property type="entry name" value="PYROGLUPTASE"/>
</dbReference>
<comment type="function">
    <text evidence="2">Removes 5-oxoproline from various penultimate amino acid residues except L-proline.</text>
</comment>
<evidence type="ECO:0000256" key="8">
    <source>
        <dbReference type="ARBA" id="ARBA00022807"/>
    </source>
</evidence>
<dbReference type="Gene3D" id="3.40.630.20">
    <property type="entry name" value="Peptidase C15, pyroglutamyl peptidase I-like"/>
    <property type="match status" value="1"/>
</dbReference>
<evidence type="ECO:0000256" key="5">
    <source>
        <dbReference type="ARBA" id="ARBA00022490"/>
    </source>
</evidence>
<dbReference type="PANTHER" id="PTHR23402:SF1">
    <property type="entry name" value="PYROGLUTAMYL-PEPTIDASE I"/>
    <property type="match status" value="1"/>
</dbReference>
<evidence type="ECO:0000313" key="10">
    <source>
        <dbReference type="EMBL" id="MFD2639921.1"/>
    </source>
</evidence>
<protein>
    <recommendedName>
        <fullName evidence="9">Pyroglutamyl-peptidase I</fullName>
        <ecNumber evidence="9">3.4.19.3</ecNumber>
    </recommendedName>
</protein>
<keyword evidence="11" id="KW-1185">Reference proteome</keyword>
<comment type="catalytic activity">
    <reaction evidence="1 9">
        <text>Release of an N-terminal pyroglutamyl group from a polypeptide, the second amino acid generally not being Pro.</text>
        <dbReference type="EC" id="3.4.19.3"/>
    </reaction>
</comment>
<evidence type="ECO:0000256" key="9">
    <source>
        <dbReference type="PROSITE-ProRule" id="PRU10076"/>
    </source>
</evidence>
<dbReference type="SUPFAM" id="SSF53182">
    <property type="entry name" value="Pyrrolidone carboxyl peptidase (pyroglutamate aminopeptidase)"/>
    <property type="match status" value="1"/>
</dbReference>
<evidence type="ECO:0000256" key="6">
    <source>
        <dbReference type="ARBA" id="ARBA00022670"/>
    </source>
</evidence>
<gene>
    <name evidence="10" type="ORF">ACFSW4_13715</name>
</gene>
<evidence type="ECO:0000256" key="4">
    <source>
        <dbReference type="ARBA" id="ARBA00006641"/>
    </source>
</evidence>
<dbReference type="Proteomes" id="UP001597452">
    <property type="component" value="Unassembled WGS sequence"/>
</dbReference>
<name>A0ABW5QDG4_9BACI</name>
<proteinExistence type="inferred from homology"/>
<keyword evidence="8" id="KW-0788">Thiol protease</keyword>
<evidence type="ECO:0000256" key="2">
    <source>
        <dbReference type="ARBA" id="ARBA00002280"/>
    </source>
</evidence>
<dbReference type="GO" id="GO:0016920">
    <property type="term" value="F:pyroglutamyl-peptidase activity"/>
    <property type="evidence" value="ECO:0007669"/>
    <property type="project" value="UniProtKB-EC"/>
</dbReference>
<dbReference type="InterPro" id="IPR016125">
    <property type="entry name" value="Peptidase_C15-like"/>
</dbReference>
<keyword evidence="6" id="KW-0645">Protease</keyword>
<comment type="subcellular location">
    <subcellularLocation>
        <location evidence="3">Cytoplasm</location>
    </subcellularLocation>
</comment>
<dbReference type="InterPro" id="IPR000816">
    <property type="entry name" value="Peptidase_C15"/>
</dbReference>
<comment type="caution">
    <text evidence="10">The sequence shown here is derived from an EMBL/GenBank/DDBJ whole genome shotgun (WGS) entry which is preliminary data.</text>
</comment>
<dbReference type="EMBL" id="JBHUMZ010000049">
    <property type="protein sequence ID" value="MFD2639921.1"/>
    <property type="molecule type" value="Genomic_DNA"/>
</dbReference>
<dbReference type="PROSITE" id="PS01333">
    <property type="entry name" value="PYRASE_GLU"/>
    <property type="match status" value="1"/>
</dbReference>
<sequence length="199" mass="22098">MKKILLTGFEPFLMFKKNPTVEIAQYLNGKTIDEYEITSRILTVDFNHSGQEMVKAIEEVKPNVVVALGLAGNRRHITPERIAVNCNDGPEDNQGYKPSGEKIVDDGPDGYFSTLPIYEMVGIMKQHGYPASISNSAGTYLCNHVMYQALHYAKTTGLVDQAGFIHIPPSHEMAIEQPQLASWSQTDLNNAIELCLSKL</sequence>
<dbReference type="EC" id="3.4.19.3" evidence="9"/>
<dbReference type="PIRSF" id="PIRSF015592">
    <property type="entry name" value="Prld-crbxl_pptds"/>
    <property type="match status" value="1"/>
</dbReference>
<dbReference type="InterPro" id="IPR036440">
    <property type="entry name" value="Peptidase_C15-like_sf"/>
</dbReference>
<organism evidence="10 11">
    <name type="scientific">Piscibacillus salipiscarius</name>
    <dbReference type="NCBI Taxonomy" id="299480"/>
    <lineage>
        <taxon>Bacteria</taxon>
        <taxon>Bacillati</taxon>
        <taxon>Bacillota</taxon>
        <taxon>Bacilli</taxon>
        <taxon>Bacillales</taxon>
        <taxon>Bacillaceae</taxon>
        <taxon>Piscibacillus</taxon>
    </lineage>
</organism>